<evidence type="ECO:0000256" key="1">
    <source>
        <dbReference type="SAM" id="MobiDB-lite"/>
    </source>
</evidence>
<name>A0A2Z7AUW6_9LAMI</name>
<dbReference type="EMBL" id="KV013952">
    <property type="protein sequence ID" value="KZV23127.1"/>
    <property type="molecule type" value="Genomic_DNA"/>
</dbReference>
<sequence length="198" mass="23110">MNCYNCSRPRHFVSDCNRPKKEDRYKKDEKKDDRSKERSRERRMRTRSEKRPNRKNDRKVLVAKESNKNWVDLDSESTSSSSSSSDSEPEDVHCLMADQTLLKMRLKEVMSSWTKSFVSLSKLHETQKPLNDKSGLGFCVGESNSEGTSTQSDLAYDKFKVMNFVKASVIHNAYESVKYDDQTSTQPKSQSWYRMYQT</sequence>
<evidence type="ECO:0008006" key="4">
    <source>
        <dbReference type="Google" id="ProtNLM"/>
    </source>
</evidence>
<gene>
    <name evidence="2" type="ORF">F511_25172</name>
</gene>
<evidence type="ECO:0000313" key="2">
    <source>
        <dbReference type="EMBL" id="KZV23127.1"/>
    </source>
</evidence>
<feature type="region of interest" description="Disordered" evidence="1">
    <location>
        <begin position="1"/>
        <end position="91"/>
    </location>
</feature>
<reference evidence="2 3" key="1">
    <citation type="journal article" date="2015" name="Proc. Natl. Acad. Sci. U.S.A.">
        <title>The resurrection genome of Boea hygrometrica: A blueprint for survival of dehydration.</title>
        <authorList>
            <person name="Xiao L."/>
            <person name="Yang G."/>
            <person name="Zhang L."/>
            <person name="Yang X."/>
            <person name="Zhao S."/>
            <person name="Ji Z."/>
            <person name="Zhou Q."/>
            <person name="Hu M."/>
            <person name="Wang Y."/>
            <person name="Chen M."/>
            <person name="Xu Y."/>
            <person name="Jin H."/>
            <person name="Xiao X."/>
            <person name="Hu G."/>
            <person name="Bao F."/>
            <person name="Hu Y."/>
            <person name="Wan P."/>
            <person name="Li L."/>
            <person name="Deng X."/>
            <person name="Kuang T."/>
            <person name="Xiang C."/>
            <person name="Zhu J.K."/>
            <person name="Oliver M.J."/>
            <person name="He Y."/>
        </authorList>
    </citation>
    <scope>NUCLEOTIDE SEQUENCE [LARGE SCALE GENOMIC DNA]</scope>
    <source>
        <strain evidence="3">cv. XS01</strain>
    </source>
</reference>
<proteinExistence type="predicted"/>
<feature type="compositionally biased region" description="Basic and acidic residues" evidence="1">
    <location>
        <begin position="17"/>
        <end position="67"/>
    </location>
</feature>
<accession>A0A2Z7AUW6</accession>
<evidence type="ECO:0000313" key="3">
    <source>
        <dbReference type="Proteomes" id="UP000250235"/>
    </source>
</evidence>
<dbReference type="AlphaFoldDB" id="A0A2Z7AUW6"/>
<feature type="compositionally biased region" description="Low complexity" evidence="1">
    <location>
        <begin position="76"/>
        <end position="86"/>
    </location>
</feature>
<protein>
    <recommendedName>
        <fullName evidence="4">CCHC-type domain-containing protein</fullName>
    </recommendedName>
</protein>
<dbReference type="Proteomes" id="UP000250235">
    <property type="component" value="Unassembled WGS sequence"/>
</dbReference>
<keyword evidence="3" id="KW-1185">Reference proteome</keyword>
<organism evidence="2 3">
    <name type="scientific">Dorcoceras hygrometricum</name>
    <dbReference type="NCBI Taxonomy" id="472368"/>
    <lineage>
        <taxon>Eukaryota</taxon>
        <taxon>Viridiplantae</taxon>
        <taxon>Streptophyta</taxon>
        <taxon>Embryophyta</taxon>
        <taxon>Tracheophyta</taxon>
        <taxon>Spermatophyta</taxon>
        <taxon>Magnoliopsida</taxon>
        <taxon>eudicotyledons</taxon>
        <taxon>Gunneridae</taxon>
        <taxon>Pentapetalae</taxon>
        <taxon>asterids</taxon>
        <taxon>lamiids</taxon>
        <taxon>Lamiales</taxon>
        <taxon>Gesneriaceae</taxon>
        <taxon>Didymocarpoideae</taxon>
        <taxon>Trichosporeae</taxon>
        <taxon>Loxocarpinae</taxon>
        <taxon>Dorcoceras</taxon>
    </lineage>
</organism>